<evidence type="ECO:0000256" key="1">
    <source>
        <dbReference type="SAM" id="Phobius"/>
    </source>
</evidence>
<sequence>MLPLNCAPILAGLAVYQLLNRCLHKTVKRFNPGFYAELELDGHRKLAPYFVFPLGILLTLTTTPICLAAYMTE</sequence>
<dbReference type="STRING" id="759273.H1W585"/>
<gene>
    <name evidence="2" type="ORF">CH063_15956</name>
</gene>
<proteinExistence type="predicted"/>
<dbReference type="HOGENOM" id="CLU_2704679_0_0_1"/>
<dbReference type="Proteomes" id="UP000007174">
    <property type="component" value="Unassembled WGS sequence"/>
</dbReference>
<feature type="transmembrane region" description="Helical" evidence="1">
    <location>
        <begin position="49"/>
        <end position="70"/>
    </location>
</feature>
<protein>
    <submittedName>
        <fullName evidence="2">Uncharacterized protein</fullName>
    </submittedName>
</protein>
<dbReference type="VEuPathDB" id="FungiDB:CH63R_06889"/>
<name>H1W585_COLHI</name>
<keyword evidence="1" id="KW-0472">Membrane</keyword>
<dbReference type="EMBL" id="CACQ02009976">
    <property type="protein sequence ID" value="CCF47649.1"/>
    <property type="molecule type" value="Genomic_DNA"/>
</dbReference>
<accession>H1W585</accession>
<organism evidence="2 3">
    <name type="scientific">Colletotrichum higginsianum (strain IMI 349063)</name>
    <name type="common">Crucifer anthracnose fungus</name>
    <dbReference type="NCBI Taxonomy" id="759273"/>
    <lineage>
        <taxon>Eukaryota</taxon>
        <taxon>Fungi</taxon>
        <taxon>Dikarya</taxon>
        <taxon>Ascomycota</taxon>
        <taxon>Pezizomycotina</taxon>
        <taxon>Sordariomycetes</taxon>
        <taxon>Hypocreomycetidae</taxon>
        <taxon>Glomerellales</taxon>
        <taxon>Glomerellaceae</taxon>
        <taxon>Colletotrichum</taxon>
        <taxon>Colletotrichum destructivum species complex</taxon>
    </lineage>
</organism>
<evidence type="ECO:0000313" key="2">
    <source>
        <dbReference type="EMBL" id="CCF47649.1"/>
    </source>
</evidence>
<reference evidence="3" key="1">
    <citation type="journal article" date="2012" name="Nat. Genet.">
        <title>Lifestyle transitions in plant pathogenic Colletotrichum fungi deciphered by genome and transcriptome analyses.</title>
        <authorList>
            <person name="O'Connell R.J."/>
            <person name="Thon M.R."/>
            <person name="Hacquard S."/>
            <person name="Amyotte S.G."/>
            <person name="Kleemann J."/>
            <person name="Torres M.F."/>
            <person name="Damm U."/>
            <person name="Buiate E.A."/>
            <person name="Epstein L."/>
            <person name="Alkan N."/>
            <person name="Altmueller J."/>
            <person name="Alvarado-Balderrama L."/>
            <person name="Bauser C.A."/>
            <person name="Becker C."/>
            <person name="Birren B.W."/>
            <person name="Chen Z."/>
            <person name="Choi J."/>
            <person name="Crouch J.A."/>
            <person name="Duvick J.P."/>
            <person name="Farman M.A."/>
            <person name="Gan P."/>
            <person name="Heiman D."/>
            <person name="Henrissat B."/>
            <person name="Howard R.J."/>
            <person name="Kabbage M."/>
            <person name="Koch C."/>
            <person name="Kracher B."/>
            <person name="Kubo Y."/>
            <person name="Law A.D."/>
            <person name="Lebrun M.-H."/>
            <person name="Lee Y.-H."/>
            <person name="Miyara I."/>
            <person name="Moore N."/>
            <person name="Neumann U."/>
            <person name="Nordstroem K."/>
            <person name="Panaccione D.G."/>
            <person name="Panstruga R."/>
            <person name="Place M."/>
            <person name="Proctor R.H."/>
            <person name="Prusky D."/>
            <person name="Rech G."/>
            <person name="Reinhardt R."/>
            <person name="Rollins J.A."/>
            <person name="Rounsley S."/>
            <person name="Schardl C.L."/>
            <person name="Schwartz D.C."/>
            <person name="Shenoy N."/>
            <person name="Shirasu K."/>
            <person name="Sikhakolli U.R."/>
            <person name="Stueber K."/>
            <person name="Sukno S.A."/>
            <person name="Sweigard J.A."/>
            <person name="Takano Y."/>
            <person name="Takahara H."/>
            <person name="Trail F."/>
            <person name="van der Does H.C."/>
            <person name="Voll L.M."/>
            <person name="Will I."/>
            <person name="Young S."/>
            <person name="Zeng Q."/>
            <person name="Zhang J."/>
            <person name="Zhou S."/>
            <person name="Dickman M.B."/>
            <person name="Schulze-Lefert P."/>
            <person name="Ver Loren van Themaat E."/>
            <person name="Ma L.-J."/>
            <person name="Vaillancourt L.J."/>
        </authorList>
    </citation>
    <scope>NUCLEOTIDE SEQUENCE [LARGE SCALE GENOMIC DNA]</scope>
    <source>
        <strain evidence="3">IMI 349063</strain>
    </source>
</reference>
<dbReference type="AlphaFoldDB" id="H1W585"/>
<keyword evidence="1" id="KW-0812">Transmembrane</keyword>
<evidence type="ECO:0000313" key="3">
    <source>
        <dbReference type="Proteomes" id="UP000007174"/>
    </source>
</evidence>
<keyword evidence="1" id="KW-1133">Transmembrane helix</keyword>